<protein>
    <submittedName>
        <fullName evidence="2">cAMP-binding domain of CRP or a regulatory subunit of cAMP-dependent protein kinases</fullName>
    </submittedName>
</protein>
<reference evidence="2 3" key="1">
    <citation type="submission" date="2017-05" db="EMBL/GenBank/DDBJ databases">
        <authorList>
            <person name="Varghese N."/>
            <person name="Submissions S."/>
        </authorList>
    </citation>
    <scope>NUCLEOTIDE SEQUENCE [LARGE SCALE GENOMIC DNA]</scope>
    <source>
        <strain evidence="2 3">DSM 28214</strain>
    </source>
</reference>
<evidence type="ECO:0000313" key="2">
    <source>
        <dbReference type="EMBL" id="SMP23314.1"/>
    </source>
</evidence>
<dbReference type="InterPro" id="IPR000595">
    <property type="entry name" value="cNMP-bd_dom"/>
</dbReference>
<name>A0ABY1P0V5_9FLAO</name>
<dbReference type="SUPFAM" id="SSF51206">
    <property type="entry name" value="cAMP-binding domain-like"/>
    <property type="match status" value="1"/>
</dbReference>
<dbReference type="CDD" id="cd00038">
    <property type="entry name" value="CAP_ED"/>
    <property type="match status" value="1"/>
</dbReference>
<organism evidence="2 3">
    <name type="scientific">Chryseobacterium profundimaris</name>
    <dbReference type="NCBI Taxonomy" id="1387275"/>
    <lineage>
        <taxon>Bacteria</taxon>
        <taxon>Pseudomonadati</taxon>
        <taxon>Bacteroidota</taxon>
        <taxon>Flavobacteriia</taxon>
        <taxon>Flavobacteriales</taxon>
        <taxon>Weeksellaceae</taxon>
        <taxon>Chryseobacterium group</taxon>
        <taxon>Chryseobacterium</taxon>
    </lineage>
</organism>
<evidence type="ECO:0000313" key="3">
    <source>
        <dbReference type="Proteomes" id="UP001157960"/>
    </source>
</evidence>
<dbReference type="Pfam" id="PF00027">
    <property type="entry name" value="cNMP_binding"/>
    <property type="match status" value="1"/>
</dbReference>
<sequence>MPNGKCHYILFPYLASMKELFDFILRFGNLNQQQMDFIAAKATEINLPKEEYFSEAGKISKQVGFIIDGILRVCYYNNKSEEITKYFIEENNLVVDLESFDNQICSSAYVQAVTDCKLIVFERKDWLELLQTIVGFDAIVHKIISRALMQKVERRSPLVTEDATTRYLKFLEIYPTAVNRIPLSYVASYLGVTQSSLSRIRKNITL</sequence>
<dbReference type="InterPro" id="IPR014710">
    <property type="entry name" value="RmlC-like_jellyroll"/>
</dbReference>
<dbReference type="Gene3D" id="2.60.120.10">
    <property type="entry name" value="Jelly Rolls"/>
    <property type="match status" value="1"/>
</dbReference>
<keyword evidence="3" id="KW-1185">Reference proteome</keyword>
<dbReference type="Proteomes" id="UP001157960">
    <property type="component" value="Unassembled WGS sequence"/>
</dbReference>
<gene>
    <name evidence="2" type="ORF">SAMN06264346_10765</name>
</gene>
<accession>A0ABY1P0V5</accession>
<feature type="domain" description="Cyclic nucleotide-binding" evidence="1">
    <location>
        <begin position="26"/>
        <end position="130"/>
    </location>
</feature>
<comment type="caution">
    <text evidence="2">The sequence shown here is derived from an EMBL/GenBank/DDBJ whole genome shotgun (WGS) entry which is preliminary data.</text>
</comment>
<evidence type="ECO:0000259" key="1">
    <source>
        <dbReference type="PROSITE" id="PS50042"/>
    </source>
</evidence>
<proteinExistence type="predicted"/>
<dbReference type="PROSITE" id="PS50042">
    <property type="entry name" value="CNMP_BINDING_3"/>
    <property type="match status" value="1"/>
</dbReference>
<dbReference type="EMBL" id="FXTZ01000007">
    <property type="protein sequence ID" value="SMP23314.1"/>
    <property type="molecule type" value="Genomic_DNA"/>
</dbReference>
<dbReference type="InterPro" id="IPR018490">
    <property type="entry name" value="cNMP-bd_dom_sf"/>
</dbReference>